<dbReference type="AlphaFoldDB" id="A0A0A3HQZ8"/>
<dbReference type="CDD" id="cd04433">
    <property type="entry name" value="AFD_class_I"/>
    <property type="match status" value="1"/>
</dbReference>
<dbReference type="OrthoDB" id="9778383at2"/>
<dbReference type="Gene3D" id="3.40.50.12780">
    <property type="entry name" value="N-terminal domain of ligase-like"/>
    <property type="match status" value="1"/>
</dbReference>
<dbReference type="InterPro" id="IPR025110">
    <property type="entry name" value="AMP-bd_C"/>
</dbReference>
<proteinExistence type="inferred from homology"/>
<dbReference type="PANTHER" id="PTHR43201">
    <property type="entry name" value="ACYL-COA SYNTHETASE"/>
    <property type="match status" value="1"/>
</dbReference>
<dbReference type="Pfam" id="PF00501">
    <property type="entry name" value="AMP-binding"/>
    <property type="match status" value="1"/>
</dbReference>
<evidence type="ECO:0000256" key="3">
    <source>
        <dbReference type="SAM" id="Phobius"/>
    </source>
</evidence>
<feature type="transmembrane region" description="Helical" evidence="3">
    <location>
        <begin position="227"/>
        <end position="248"/>
    </location>
</feature>
<keyword evidence="2" id="KW-0436">Ligase</keyword>
<keyword evidence="3" id="KW-1133">Transmembrane helix</keyword>
<feature type="domain" description="AMP-binding enzyme C-terminal" evidence="5">
    <location>
        <begin position="427"/>
        <end position="502"/>
    </location>
</feature>
<dbReference type="InterPro" id="IPR020845">
    <property type="entry name" value="AMP-binding_CS"/>
</dbReference>
<dbReference type="InterPro" id="IPR000873">
    <property type="entry name" value="AMP-dep_synth/lig_dom"/>
</dbReference>
<comment type="similarity">
    <text evidence="1">Belongs to the ATP-dependent AMP-binding enzyme family.</text>
</comment>
<evidence type="ECO:0000256" key="2">
    <source>
        <dbReference type="ARBA" id="ARBA00022598"/>
    </source>
</evidence>
<dbReference type="Pfam" id="PF13193">
    <property type="entry name" value="AMP-binding_C"/>
    <property type="match status" value="1"/>
</dbReference>
<sequence length="518" mass="58386">MFRLLYVLYKIKCISPISLYYLVTSFSTCGVNLMTLLNFAARKYSNQSFLVSEEETLSYKQLLDSSSKLAIALKEKLGIQSGNKVAIMCKNHASLVKSIFAVSRLGADVYFINTEISKSKFNELIQQHHFHLLIYDSELGSIVDQSNNLNPKVLSYHSELPAINNHLLFKGDENYKLPRASGGKIVLHTSGTTGSSKEIVHSPSLFNYLNPFIALITRLKILKYNKAYIATPIYHGYGIAILLLFIPLGKQIIIRRNFNAQSASYLIKEHRIEVITVVPTMLQRLLDTNAKDLKSLRCIASGGAKLPKKLIDDTLHSLGKVLYNLYGSTEAGLNFIATPYDLMHSSTTIGRKINGMDLRVLDRHMNEVKLGGVGQLCIKNEWSMSNKETSWIQTGDLGYQDEHGLFYLSGRIDDMIISGGVNVYPIEVEHILMSHPEIIDAAVIGIEDEVFGQRLKAFIQPKSVSLITNQEIELWLRTRLSKFQLPKEIEVVKELPYTSLGKLDRKQLYKVNSKNEFS</sequence>
<keyword evidence="3" id="KW-0812">Transmembrane</keyword>
<accession>A0A0A3HQZ8</accession>
<keyword evidence="7" id="KW-1185">Reference proteome</keyword>
<reference evidence="6 7" key="1">
    <citation type="submission" date="2014-02" db="EMBL/GenBank/DDBJ databases">
        <title>Draft genome sequence of Lysinibacillus manganicus DSM 26584T.</title>
        <authorList>
            <person name="Zhang F."/>
            <person name="Wang G."/>
            <person name="Zhang L."/>
        </authorList>
    </citation>
    <scope>NUCLEOTIDE SEQUENCE [LARGE SCALE GENOMIC DNA]</scope>
    <source>
        <strain evidence="6 7">DSM 26584</strain>
    </source>
</reference>
<dbReference type="Proteomes" id="UP000030416">
    <property type="component" value="Unassembled WGS sequence"/>
</dbReference>
<dbReference type="EMBL" id="JPVN01000039">
    <property type="protein sequence ID" value="KGR73655.1"/>
    <property type="molecule type" value="Genomic_DNA"/>
</dbReference>
<dbReference type="InterPro" id="IPR042099">
    <property type="entry name" value="ANL_N_sf"/>
</dbReference>
<evidence type="ECO:0000259" key="4">
    <source>
        <dbReference type="Pfam" id="PF00501"/>
    </source>
</evidence>
<keyword evidence="3" id="KW-0472">Membrane</keyword>
<evidence type="ECO:0000256" key="1">
    <source>
        <dbReference type="ARBA" id="ARBA00006432"/>
    </source>
</evidence>
<dbReference type="PROSITE" id="PS00455">
    <property type="entry name" value="AMP_BINDING"/>
    <property type="match status" value="1"/>
</dbReference>
<evidence type="ECO:0000313" key="6">
    <source>
        <dbReference type="EMBL" id="KGR73655.1"/>
    </source>
</evidence>
<protein>
    <submittedName>
        <fullName evidence="6">AMP-dependent synthetase</fullName>
    </submittedName>
</protein>
<dbReference type="SUPFAM" id="SSF56801">
    <property type="entry name" value="Acetyl-CoA synthetase-like"/>
    <property type="match status" value="1"/>
</dbReference>
<comment type="caution">
    <text evidence="6">The sequence shown here is derived from an EMBL/GenBank/DDBJ whole genome shotgun (WGS) entry which is preliminary data.</text>
</comment>
<evidence type="ECO:0000259" key="5">
    <source>
        <dbReference type="Pfam" id="PF13193"/>
    </source>
</evidence>
<feature type="domain" description="AMP-dependent synthetase/ligase" evidence="4">
    <location>
        <begin position="40"/>
        <end position="384"/>
    </location>
</feature>
<dbReference type="InterPro" id="IPR045851">
    <property type="entry name" value="AMP-bd_C_sf"/>
</dbReference>
<dbReference type="PANTHER" id="PTHR43201:SF5">
    <property type="entry name" value="MEDIUM-CHAIN ACYL-COA LIGASE ACSF2, MITOCHONDRIAL"/>
    <property type="match status" value="1"/>
</dbReference>
<gene>
    <name evidence="6" type="ORF">CD29_19010</name>
</gene>
<dbReference type="eggNOG" id="COG0318">
    <property type="taxonomic scope" value="Bacteria"/>
</dbReference>
<feature type="transmembrane region" description="Helical" evidence="3">
    <location>
        <begin position="20"/>
        <end position="40"/>
    </location>
</feature>
<dbReference type="GO" id="GO:0031956">
    <property type="term" value="F:medium-chain fatty acid-CoA ligase activity"/>
    <property type="evidence" value="ECO:0007669"/>
    <property type="project" value="TreeGrafter"/>
</dbReference>
<organism evidence="6 7">
    <name type="scientific">Ureibacillus manganicus DSM 26584</name>
    <dbReference type="NCBI Taxonomy" id="1384049"/>
    <lineage>
        <taxon>Bacteria</taxon>
        <taxon>Bacillati</taxon>
        <taxon>Bacillota</taxon>
        <taxon>Bacilli</taxon>
        <taxon>Bacillales</taxon>
        <taxon>Caryophanaceae</taxon>
        <taxon>Ureibacillus</taxon>
    </lineage>
</organism>
<dbReference type="Gene3D" id="3.30.300.30">
    <property type="match status" value="1"/>
</dbReference>
<evidence type="ECO:0000313" key="7">
    <source>
        <dbReference type="Proteomes" id="UP000030416"/>
    </source>
</evidence>
<dbReference type="STRING" id="1384049.CD29_19010"/>
<name>A0A0A3HQZ8_9BACL</name>
<dbReference type="GO" id="GO:0006631">
    <property type="term" value="P:fatty acid metabolic process"/>
    <property type="evidence" value="ECO:0007669"/>
    <property type="project" value="TreeGrafter"/>
</dbReference>